<proteinExistence type="predicted"/>
<dbReference type="AlphaFoldDB" id="A0A9P9DCZ4"/>
<sequence>MDMIFYSCLGLGYWAKGVRLGLLFSFFSHSLTRRFHRDTERTIELSRYPSLIFFFILSFLLFFG</sequence>
<keyword evidence="3" id="KW-1185">Reference proteome</keyword>
<evidence type="ECO:0000313" key="3">
    <source>
        <dbReference type="Proteomes" id="UP000700596"/>
    </source>
</evidence>
<organism evidence="2 3">
    <name type="scientific">Dendryphion nanum</name>
    <dbReference type="NCBI Taxonomy" id="256645"/>
    <lineage>
        <taxon>Eukaryota</taxon>
        <taxon>Fungi</taxon>
        <taxon>Dikarya</taxon>
        <taxon>Ascomycota</taxon>
        <taxon>Pezizomycotina</taxon>
        <taxon>Dothideomycetes</taxon>
        <taxon>Pleosporomycetidae</taxon>
        <taxon>Pleosporales</taxon>
        <taxon>Torulaceae</taxon>
        <taxon>Dendryphion</taxon>
    </lineage>
</organism>
<name>A0A9P9DCZ4_9PLEO</name>
<evidence type="ECO:0000256" key="1">
    <source>
        <dbReference type="SAM" id="Phobius"/>
    </source>
</evidence>
<accession>A0A9P9DCZ4</accession>
<keyword evidence="1" id="KW-0812">Transmembrane</keyword>
<dbReference type="EMBL" id="JAGMWT010000014">
    <property type="protein sequence ID" value="KAH7116968.1"/>
    <property type="molecule type" value="Genomic_DNA"/>
</dbReference>
<gene>
    <name evidence="2" type="ORF">B0J11DRAFT_538005</name>
</gene>
<comment type="caution">
    <text evidence="2">The sequence shown here is derived from an EMBL/GenBank/DDBJ whole genome shotgun (WGS) entry which is preliminary data.</text>
</comment>
<feature type="transmembrane region" description="Helical" evidence="1">
    <location>
        <begin position="45"/>
        <end position="63"/>
    </location>
</feature>
<dbReference type="Proteomes" id="UP000700596">
    <property type="component" value="Unassembled WGS sequence"/>
</dbReference>
<protein>
    <submittedName>
        <fullName evidence="2">Uncharacterized protein</fullName>
    </submittedName>
</protein>
<evidence type="ECO:0000313" key="2">
    <source>
        <dbReference type="EMBL" id="KAH7116968.1"/>
    </source>
</evidence>
<keyword evidence="1" id="KW-1133">Transmembrane helix</keyword>
<keyword evidence="1" id="KW-0472">Membrane</keyword>
<reference evidence="2" key="1">
    <citation type="journal article" date="2021" name="Nat. Commun.">
        <title>Genetic determinants of endophytism in the Arabidopsis root mycobiome.</title>
        <authorList>
            <person name="Mesny F."/>
            <person name="Miyauchi S."/>
            <person name="Thiergart T."/>
            <person name="Pickel B."/>
            <person name="Atanasova L."/>
            <person name="Karlsson M."/>
            <person name="Huettel B."/>
            <person name="Barry K.W."/>
            <person name="Haridas S."/>
            <person name="Chen C."/>
            <person name="Bauer D."/>
            <person name="Andreopoulos W."/>
            <person name="Pangilinan J."/>
            <person name="LaButti K."/>
            <person name="Riley R."/>
            <person name="Lipzen A."/>
            <person name="Clum A."/>
            <person name="Drula E."/>
            <person name="Henrissat B."/>
            <person name="Kohler A."/>
            <person name="Grigoriev I.V."/>
            <person name="Martin F.M."/>
            <person name="Hacquard S."/>
        </authorList>
    </citation>
    <scope>NUCLEOTIDE SEQUENCE</scope>
    <source>
        <strain evidence="2">MPI-CAGE-CH-0243</strain>
    </source>
</reference>
<feature type="transmembrane region" description="Helical" evidence="1">
    <location>
        <begin position="12"/>
        <end position="33"/>
    </location>
</feature>